<reference evidence="1" key="1">
    <citation type="submission" date="2018-05" db="EMBL/GenBank/DDBJ databases">
        <authorList>
            <person name="Lanie J.A."/>
            <person name="Ng W.-L."/>
            <person name="Kazmierczak K.M."/>
            <person name="Andrzejewski T.M."/>
            <person name="Davidsen T.M."/>
            <person name="Wayne K.J."/>
            <person name="Tettelin H."/>
            <person name="Glass J.I."/>
            <person name="Rusch D."/>
            <person name="Podicherti R."/>
            <person name="Tsui H.-C.T."/>
            <person name="Winkler M.E."/>
        </authorList>
    </citation>
    <scope>NUCLEOTIDE SEQUENCE</scope>
</reference>
<feature type="non-terminal residue" evidence="1">
    <location>
        <position position="28"/>
    </location>
</feature>
<gene>
    <name evidence="1" type="ORF">METZ01_LOCUS135226</name>
</gene>
<protein>
    <submittedName>
        <fullName evidence="1">Uncharacterized protein</fullName>
    </submittedName>
</protein>
<dbReference type="EMBL" id="UINC01019455">
    <property type="protein sequence ID" value="SVA82372.1"/>
    <property type="molecule type" value="Genomic_DNA"/>
</dbReference>
<organism evidence="1">
    <name type="scientific">marine metagenome</name>
    <dbReference type="NCBI Taxonomy" id="408172"/>
    <lineage>
        <taxon>unclassified sequences</taxon>
        <taxon>metagenomes</taxon>
        <taxon>ecological metagenomes</taxon>
    </lineage>
</organism>
<name>A0A381Z0H8_9ZZZZ</name>
<accession>A0A381Z0H8</accession>
<sequence>MKETIPSNSDGILEFRWHSEHNHPILFS</sequence>
<proteinExistence type="predicted"/>
<evidence type="ECO:0000313" key="1">
    <source>
        <dbReference type="EMBL" id="SVA82372.1"/>
    </source>
</evidence>
<dbReference type="AlphaFoldDB" id="A0A381Z0H8"/>